<evidence type="ECO:0000256" key="4">
    <source>
        <dbReference type="ARBA" id="ARBA00023163"/>
    </source>
</evidence>
<feature type="domain" description="HTH lysR-type" evidence="5">
    <location>
        <begin position="11"/>
        <end position="68"/>
    </location>
</feature>
<evidence type="ECO:0000256" key="1">
    <source>
        <dbReference type="ARBA" id="ARBA00009437"/>
    </source>
</evidence>
<dbReference type="Gene3D" id="3.40.190.10">
    <property type="entry name" value="Periplasmic binding protein-like II"/>
    <property type="match status" value="2"/>
</dbReference>
<evidence type="ECO:0000259" key="5">
    <source>
        <dbReference type="PROSITE" id="PS50931"/>
    </source>
</evidence>
<keyword evidence="4" id="KW-0804">Transcription</keyword>
<proteinExistence type="inferred from homology"/>
<dbReference type="KEGG" id="cact:HZ995_11380"/>
<gene>
    <name evidence="6" type="ORF">HZ995_11380</name>
</gene>
<dbReference type="RefSeq" id="WP_209355771.1">
    <property type="nucleotide sequence ID" value="NZ_CP060010.1"/>
</dbReference>
<dbReference type="InterPro" id="IPR050389">
    <property type="entry name" value="LysR-type_TF"/>
</dbReference>
<dbReference type="SUPFAM" id="SSF53850">
    <property type="entry name" value="Periplasmic binding protein-like II"/>
    <property type="match status" value="1"/>
</dbReference>
<dbReference type="InterPro" id="IPR000847">
    <property type="entry name" value="LysR_HTH_N"/>
</dbReference>
<dbReference type="InterPro" id="IPR036390">
    <property type="entry name" value="WH_DNA-bd_sf"/>
</dbReference>
<dbReference type="InterPro" id="IPR036388">
    <property type="entry name" value="WH-like_DNA-bd_sf"/>
</dbReference>
<dbReference type="GO" id="GO:0003700">
    <property type="term" value="F:DNA-binding transcription factor activity"/>
    <property type="evidence" value="ECO:0007669"/>
    <property type="project" value="InterPro"/>
</dbReference>
<reference evidence="6" key="1">
    <citation type="submission" date="2020-07" db="EMBL/GenBank/DDBJ databases">
        <title>Genome sequences of bacteria associated with the marine, planktonic diatom Thalassiosira profunda strain ECT2AJA-044.</title>
        <authorList>
            <person name="Gargas C.B."/>
            <person name="Roberts W.R."/>
            <person name="Alverson A.J."/>
        </authorList>
    </citation>
    <scope>NUCLEOTIDE SEQUENCE</scope>
    <source>
        <strain evidence="6">ECT2AJA-044</strain>
    </source>
</reference>
<organism evidence="6 7">
    <name type="scientific">Cognatishimia activa</name>
    <dbReference type="NCBI Taxonomy" id="1715691"/>
    <lineage>
        <taxon>Bacteria</taxon>
        <taxon>Pseudomonadati</taxon>
        <taxon>Pseudomonadota</taxon>
        <taxon>Alphaproteobacteria</taxon>
        <taxon>Rhodobacterales</taxon>
        <taxon>Paracoccaceae</taxon>
        <taxon>Cognatishimia</taxon>
    </lineage>
</organism>
<dbReference type="GO" id="GO:0003677">
    <property type="term" value="F:DNA binding"/>
    <property type="evidence" value="ECO:0007669"/>
    <property type="project" value="UniProtKB-KW"/>
</dbReference>
<sequence length="309" mass="34108">MNIDEIELRRLDLTVLLVFTNLMRLRKASYVAEHMGLTQSSISHSIKRLRETFGDPLFLRTPKGMEPTAVALGLEPKIRSVVETLSQAISAPVIFDPASSTETLRLGAFDNEMTTLIPRFLQVVRSDAPGMRVSILPLGRRPAVDALEHGDIDLALGFAWSLPRSIKQVKLYEEGYSVVLRQGHPLAQAQMTLEAYVSAEHLIVSPRGDHRGIVDDALEKFGSMRQVTTAVPQFLPALSIVATTDLIATMPSRLVATQAGRYQLVSCPPPIEIRPFTVSAMHHERNSNNPMHQWAISALSEIANDAAQM</sequence>
<dbReference type="PANTHER" id="PTHR30118:SF15">
    <property type="entry name" value="TRANSCRIPTIONAL REGULATORY PROTEIN"/>
    <property type="match status" value="1"/>
</dbReference>
<dbReference type="CDD" id="cd08417">
    <property type="entry name" value="PBP2_Nitroaromatics_like"/>
    <property type="match status" value="1"/>
</dbReference>
<dbReference type="PANTHER" id="PTHR30118">
    <property type="entry name" value="HTH-TYPE TRANSCRIPTIONAL REGULATOR LEUO-RELATED"/>
    <property type="match status" value="1"/>
</dbReference>
<dbReference type="EMBL" id="CP060010">
    <property type="protein sequence ID" value="QTN35085.1"/>
    <property type="molecule type" value="Genomic_DNA"/>
</dbReference>
<dbReference type="PROSITE" id="PS50931">
    <property type="entry name" value="HTH_LYSR"/>
    <property type="match status" value="1"/>
</dbReference>
<dbReference type="SUPFAM" id="SSF46785">
    <property type="entry name" value="Winged helix' DNA-binding domain"/>
    <property type="match status" value="1"/>
</dbReference>
<dbReference type="Pfam" id="PF00126">
    <property type="entry name" value="HTH_1"/>
    <property type="match status" value="1"/>
</dbReference>
<dbReference type="InterPro" id="IPR005119">
    <property type="entry name" value="LysR_subst-bd"/>
</dbReference>
<keyword evidence="3" id="KW-0238">DNA-binding</keyword>
<dbReference type="Pfam" id="PF03466">
    <property type="entry name" value="LysR_substrate"/>
    <property type="match status" value="1"/>
</dbReference>
<dbReference type="InterPro" id="IPR037402">
    <property type="entry name" value="YidZ_PBP2"/>
</dbReference>
<comment type="similarity">
    <text evidence="1">Belongs to the LysR transcriptional regulatory family.</text>
</comment>
<evidence type="ECO:0000313" key="7">
    <source>
        <dbReference type="Proteomes" id="UP000665026"/>
    </source>
</evidence>
<accession>A0A975EN28</accession>
<dbReference type="Proteomes" id="UP000665026">
    <property type="component" value="Chromosome"/>
</dbReference>
<evidence type="ECO:0000256" key="2">
    <source>
        <dbReference type="ARBA" id="ARBA00023015"/>
    </source>
</evidence>
<keyword evidence="2" id="KW-0805">Transcription regulation</keyword>
<dbReference type="AlphaFoldDB" id="A0A975EN28"/>
<name>A0A975EN28_9RHOB</name>
<dbReference type="Gene3D" id="1.10.10.10">
    <property type="entry name" value="Winged helix-like DNA-binding domain superfamily/Winged helix DNA-binding domain"/>
    <property type="match status" value="1"/>
</dbReference>
<evidence type="ECO:0000313" key="6">
    <source>
        <dbReference type="EMBL" id="QTN35085.1"/>
    </source>
</evidence>
<protein>
    <submittedName>
        <fullName evidence="6">LysR family transcriptional regulator</fullName>
    </submittedName>
</protein>
<evidence type="ECO:0000256" key="3">
    <source>
        <dbReference type="ARBA" id="ARBA00023125"/>
    </source>
</evidence>